<dbReference type="AlphaFoldDB" id="A0A4P2VGP6"/>
<dbReference type="EMBL" id="AP018732">
    <property type="protein sequence ID" value="BBE42422.1"/>
    <property type="molecule type" value="Genomic_DNA"/>
</dbReference>
<sequence>MMVVTEVGPNFRSYDFTLDRPDLEKMFAMVRERLLSGWLVIEGDSARAILPLLGMAYPDGERGPDDLVGVRVEFLDGYLMFFFLGRKTEGLRRALEELASGAPTEDMMKKLLIISLHDEGDDVEVQARGVGEGVDVRDAVHEVLRHIAADLLGYLATIMARDIGN</sequence>
<protein>
    <submittedName>
        <fullName evidence="1">Uncharacterized protein</fullName>
    </submittedName>
</protein>
<accession>A0A4P2VGP6</accession>
<dbReference type="GeneID" id="55584845"/>
<gene>
    <name evidence="1" type="ORF">NAS2_1033</name>
</gene>
<dbReference type="Proteomes" id="UP000509448">
    <property type="component" value="Chromosome"/>
</dbReference>
<evidence type="ECO:0000313" key="1">
    <source>
        <dbReference type="EMBL" id="BBE42422.1"/>
    </source>
</evidence>
<keyword evidence="2" id="KW-1185">Reference proteome</keyword>
<dbReference type="RefSeq" id="WP_174448657.1">
    <property type="nucleotide sequence ID" value="NZ_AP018732.1"/>
</dbReference>
<reference evidence="1 2" key="1">
    <citation type="journal article" date="2019" name="ISME J.">
        <title>Isolation and characterization of a thermophilic sulfur- and iron-reducing thaumarchaeote from a terrestrial acidic hot spring.</title>
        <authorList>
            <person name="Kato S."/>
            <person name="Itoh T."/>
            <person name="Yuki M."/>
            <person name="Nagamori M."/>
            <person name="Ohnishi M."/>
            <person name="Uematsu K."/>
            <person name="Suzuki K."/>
            <person name="Takashina T."/>
            <person name="Ohkuma M."/>
        </authorList>
    </citation>
    <scope>NUCLEOTIDE SEQUENCE [LARGE SCALE GENOMIC DNA]</scope>
    <source>
        <strain evidence="1 2">NAS-02</strain>
    </source>
</reference>
<name>A0A4P2VGP6_9ARCH</name>
<organism evidence="1 2">
    <name type="scientific">Conexivisphaera calida</name>
    <dbReference type="NCBI Taxonomy" id="1874277"/>
    <lineage>
        <taxon>Archaea</taxon>
        <taxon>Nitrososphaerota</taxon>
        <taxon>Conexivisphaeria</taxon>
        <taxon>Conexivisphaerales</taxon>
        <taxon>Conexivisphaeraceae</taxon>
        <taxon>Conexivisphaera</taxon>
    </lineage>
</organism>
<evidence type="ECO:0000313" key="2">
    <source>
        <dbReference type="Proteomes" id="UP000509448"/>
    </source>
</evidence>
<proteinExistence type="predicted"/>
<dbReference type="KEGG" id="ccai:NAS2_1033"/>